<protein>
    <submittedName>
        <fullName evidence="1">Uncharacterized protein</fullName>
    </submittedName>
</protein>
<name>A0A133V2R0_9EURY</name>
<reference evidence="1 2" key="1">
    <citation type="journal article" date="2016" name="Sci. Rep.">
        <title>Metabolic traits of an uncultured archaeal lineage -MSBL1- from brine pools of the Red Sea.</title>
        <authorList>
            <person name="Mwirichia R."/>
            <person name="Alam I."/>
            <person name="Rashid M."/>
            <person name="Vinu M."/>
            <person name="Ba-Alawi W."/>
            <person name="Anthony Kamau A."/>
            <person name="Kamanda Ngugi D."/>
            <person name="Goker M."/>
            <person name="Klenk H.P."/>
            <person name="Bajic V."/>
            <person name="Stingl U."/>
        </authorList>
    </citation>
    <scope>NUCLEOTIDE SEQUENCE [LARGE SCALE GENOMIC DNA]</scope>
    <source>
        <strain evidence="1">SCGC-AAA259M10</strain>
    </source>
</reference>
<sequence length="113" mass="11585">MGLKSAAACIPTTGLIIGAARIPSLDLNPPGARKLNVGLIIVPTCTMLAGLKSSLAHTSAVGLSSPAAHAAVELHGRGVRTFSADLSLFPIRNPPANSRCLWFRGFLSLGAGR</sequence>
<gene>
    <name evidence="1" type="ORF">AKJ40_00690</name>
</gene>
<accession>A0A133V2R0</accession>
<comment type="caution">
    <text evidence="1">The sequence shown here is derived from an EMBL/GenBank/DDBJ whole genome shotgun (WGS) entry which is preliminary data.</text>
</comment>
<organism evidence="1 2">
    <name type="scientific">candidate division MSBL1 archaeon SCGC-AAA259M10</name>
    <dbReference type="NCBI Taxonomy" id="1698270"/>
    <lineage>
        <taxon>Archaea</taxon>
        <taxon>Methanobacteriati</taxon>
        <taxon>Methanobacteriota</taxon>
        <taxon>candidate division MSBL1</taxon>
    </lineage>
</organism>
<keyword evidence="2" id="KW-1185">Reference proteome</keyword>
<dbReference type="EMBL" id="LHXU01000005">
    <property type="protein sequence ID" value="KXB00711.1"/>
    <property type="molecule type" value="Genomic_DNA"/>
</dbReference>
<dbReference type="AlphaFoldDB" id="A0A133V2R0"/>
<evidence type="ECO:0000313" key="1">
    <source>
        <dbReference type="EMBL" id="KXB00711.1"/>
    </source>
</evidence>
<evidence type="ECO:0000313" key="2">
    <source>
        <dbReference type="Proteomes" id="UP000070341"/>
    </source>
</evidence>
<dbReference type="Proteomes" id="UP000070341">
    <property type="component" value="Unassembled WGS sequence"/>
</dbReference>
<proteinExistence type="predicted"/>